<keyword evidence="3" id="KW-1185">Reference proteome</keyword>
<gene>
    <name evidence="2" type="ORF">HWN36_00915</name>
</gene>
<evidence type="ECO:0000313" key="2">
    <source>
        <dbReference type="EMBL" id="NVO65911.1"/>
    </source>
</evidence>
<name>A0A7K4HKX1_9EURY</name>
<protein>
    <submittedName>
        <fullName evidence="2">DUF427 domain-containing protein</fullName>
    </submittedName>
</protein>
<evidence type="ECO:0000313" key="3">
    <source>
        <dbReference type="Proteomes" id="UP000570823"/>
    </source>
</evidence>
<comment type="caution">
    <text evidence="2">The sequence shown here is derived from an EMBL/GenBank/DDBJ whole genome shotgun (WGS) entry which is preliminary data.</text>
</comment>
<dbReference type="PANTHER" id="PTHR34310:SF5">
    <property type="entry name" value="DUF427 DOMAIN PROTEIN (AFU_ORTHOLOGUE AFUA_3G02220)"/>
    <property type="match status" value="1"/>
</dbReference>
<feature type="domain" description="DUF427" evidence="1">
    <location>
        <begin position="3"/>
        <end position="88"/>
    </location>
</feature>
<dbReference type="PANTHER" id="PTHR34310">
    <property type="entry name" value="DUF427 DOMAIN PROTEIN (AFU_ORTHOLOGUE AFUA_3G02220)"/>
    <property type="match status" value="1"/>
</dbReference>
<dbReference type="Proteomes" id="UP000570823">
    <property type="component" value="Unassembled WGS sequence"/>
</dbReference>
<reference evidence="2 3" key="1">
    <citation type="submission" date="2020-06" db="EMBL/GenBank/DDBJ databases">
        <title>Methanofollis fontis sp. nov., a methanogen isolated from marine sediments near a cold seep at Four-Way Closure Ridge offshore southwestern Taiwan.</title>
        <authorList>
            <person name="Chen S.-C."/>
            <person name="Teng N.-H."/>
            <person name="Lin Y.-S."/>
            <person name="Lai M.-C."/>
            <person name="Chen H.-H."/>
            <person name="Wang C.-C."/>
        </authorList>
    </citation>
    <scope>NUCLEOTIDE SEQUENCE [LARGE SCALE GENOMIC DNA]</scope>
    <source>
        <strain evidence="2 3">DSM 2702</strain>
    </source>
</reference>
<accession>A0A7K4HKX1</accession>
<evidence type="ECO:0000259" key="1">
    <source>
        <dbReference type="Pfam" id="PF04248"/>
    </source>
</evidence>
<dbReference type="InterPro" id="IPR007361">
    <property type="entry name" value="DUF427"/>
</dbReference>
<dbReference type="AlphaFoldDB" id="A0A7K4HKX1"/>
<dbReference type="Gene3D" id="2.170.150.40">
    <property type="entry name" value="Domain of unknown function (DUF427)"/>
    <property type="match status" value="1"/>
</dbReference>
<dbReference type="InterPro" id="IPR038694">
    <property type="entry name" value="DUF427_sf"/>
</dbReference>
<organism evidence="2 3">
    <name type="scientific">Methanofollis tationis</name>
    <dbReference type="NCBI Taxonomy" id="81417"/>
    <lineage>
        <taxon>Archaea</taxon>
        <taxon>Methanobacteriati</taxon>
        <taxon>Methanobacteriota</taxon>
        <taxon>Stenosarchaea group</taxon>
        <taxon>Methanomicrobia</taxon>
        <taxon>Methanomicrobiales</taxon>
        <taxon>Methanomicrobiaceae</taxon>
        <taxon>Methanofollis</taxon>
    </lineage>
</organism>
<dbReference type="OrthoDB" id="88627at2157"/>
<dbReference type="RefSeq" id="WP_176787457.1">
    <property type="nucleotide sequence ID" value="NZ_JABXWR010000001.1"/>
</dbReference>
<dbReference type="Pfam" id="PF04248">
    <property type="entry name" value="NTP_transf_9"/>
    <property type="match status" value="1"/>
</dbReference>
<proteinExistence type="predicted"/>
<dbReference type="EMBL" id="JABXWR010000001">
    <property type="protein sequence ID" value="NVO65911.1"/>
    <property type="molecule type" value="Genomic_DNA"/>
</dbReference>
<sequence>MPRAEWKGQVLAESGDVRMVEGNVYFPPESVRFEYLKESHTRTTCTWKGEAHYYTVVVEGQENRDAAWHYPDPKPAAREIRNYVAFWKGVKVTD</sequence>